<feature type="region of interest" description="Disordered" evidence="5">
    <location>
        <begin position="140"/>
        <end position="280"/>
    </location>
</feature>
<evidence type="ECO:0000256" key="5">
    <source>
        <dbReference type="SAM" id="MobiDB-lite"/>
    </source>
</evidence>
<keyword evidence="1" id="KW-0479">Metal-binding</keyword>
<organism evidence="8 9">
    <name type="scientific">Aplysia californica</name>
    <name type="common">California sea hare</name>
    <dbReference type="NCBI Taxonomy" id="6500"/>
    <lineage>
        <taxon>Eukaryota</taxon>
        <taxon>Metazoa</taxon>
        <taxon>Spiralia</taxon>
        <taxon>Lophotrochozoa</taxon>
        <taxon>Mollusca</taxon>
        <taxon>Gastropoda</taxon>
        <taxon>Heterobranchia</taxon>
        <taxon>Euthyneura</taxon>
        <taxon>Tectipleura</taxon>
        <taxon>Aplysiida</taxon>
        <taxon>Aplysioidea</taxon>
        <taxon>Aplysiidae</taxon>
        <taxon>Aplysia</taxon>
    </lineage>
</organism>
<keyword evidence="3" id="KW-0862">Zinc</keyword>
<evidence type="ECO:0000256" key="4">
    <source>
        <dbReference type="PROSITE-ProRule" id="PRU00175"/>
    </source>
</evidence>
<name>A0ABM0ZVR3_APLCA</name>
<evidence type="ECO:0000313" key="8">
    <source>
        <dbReference type="Proteomes" id="UP000694888"/>
    </source>
</evidence>
<dbReference type="InterPro" id="IPR047153">
    <property type="entry name" value="TRIM45/56/19-like"/>
</dbReference>
<dbReference type="GeneID" id="101863785"/>
<dbReference type="InterPro" id="IPR013083">
    <property type="entry name" value="Znf_RING/FYVE/PHD"/>
</dbReference>
<feature type="transmembrane region" description="Helical" evidence="6">
    <location>
        <begin position="432"/>
        <end position="465"/>
    </location>
</feature>
<dbReference type="Proteomes" id="UP000694888">
    <property type="component" value="Unplaced"/>
</dbReference>
<feature type="domain" description="RING-type" evidence="7">
    <location>
        <begin position="21"/>
        <end position="72"/>
    </location>
</feature>
<protein>
    <submittedName>
        <fullName evidence="9">Uncharacterized protein LOC101863785</fullName>
    </submittedName>
</protein>
<proteinExistence type="predicted"/>
<keyword evidence="8" id="KW-1185">Reference proteome</keyword>
<evidence type="ECO:0000313" key="9">
    <source>
        <dbReference type="RefSeq" id="XP_012935537.1"/>
    </source>
</evidence>
<dbReference type="PROSITE" id="PS50089">
    <property type="entry name" value="ZF_RING_2"/>
    <property type="match status" value="1"/>
</dbReference>
<dbReference type="PANTHER" id="PTHR25462">
    <property type="entry name" value="BONUS, ISOFORM C-RELATED"/>
    <property type="match status" value="1"/>
</dbReference>
<gene>
    <name evidence="9" type="primary">LOC101863785</name>
</gene>
<evidence type="ECO:0000256" key="2">
    <source>
        <dbReference type="ARBA" id="ARBA00022771"/>
    </source>
</evidence>
<reference evidence="9" key="1">
    <citation type="submission" date="2025-08" db="UniProtKB">
        <authorList>
            <consortium name="RefSeq"/>
        </authorList>
    </citation>
    <scope>IDENTIFICATION</scope>
</reference>
<feature type="compositionally biased region" description="Basic and acidic residues" evidence="5">
    <location>
        <begin position="200"/>
        <end position="218"/>
    </location>
</feature>
<dbReference type="Pfam" id="PF15227">
    <property type="entry name" value="zf-C3HC4_4"/>
    <property type="match status" value="1"/>
</dbReference>
<dbReference type="PANTHER" id="PTHR25462:SF296">
    <property type="entry name" value="MEIOTIC P26, ISOFORM F"/>
    <property type="match status" value="1"/>
</dbReference>
<evidence type="ECO:0000256" key="3">
    <source>
        <dbReference type="ARBA" id="ARBA00022833"/>
    </source>
</evidence>
<dbReference type="RefSeq" id="XP_012935537.1">
    <property type="nucleotide sequence ID" value="XM_013080083.1"/>
</dbReference>
<feature type="region of interest" description="Disordered" evidence="5">
    <location>
        <begin position="317"/>
        <end position="402"/>
    </location>
</feature>
<evidence type="ECO:0000256" key="1">
    <source>
        <dbReference type="ARBA" id="ARBA00022723"/>
    </source>
</evidence>
<dbReference type="Gene3D" id="3.30.40.10">
    <property type="entry name" value="Zinc/RING finger domain, C3HC4 (zinc finger)"/>
    <property type="match status" value="1"/>
</dbReference>
<dbReference type="SUPFAM" id="SSF57850">
    <property type="entry name" value="RING/U-box"/>
    <property type="match status" value="1"/>
</dbReference>
<feature type="compositionally biased region" description="Low complexity" evidence="5">
    <location>
        <begin position="317"/>
        <end position="369"/>
    </location>
</feature>
<feature type="compositionally biased region" description="Polar residues" evidence="5">
    <location>
        <begin position="183"/>
        <end position="199"/>
    </location>
</feature>
<feature type="compositionally biased region" description="Polar residues" evidence="5">
    <location>
        <begin position="244"/>
        <end position="253"/>
    </location>
</feature>
<keyword evidence="6" id="KW-1133">Transmembrane helix</keyword>
<evidence type="ECO:0000259" key="7">
    <source>
        <dbReference type="PROSITE" id="PS50089"/>
    </source>
</evidence>
<accession>A0ABM0ZVR3</accession>
<keyword evidence="2 4" id="KW-0863">Zinc-finger</keyword>
<dbReference type="PROSITE" id="PS00518">
    <property type="entry name" value="ZF_RING_1"/>
    <property type="match status" value="1"/>
</dbReference>
<evidence type="ECO:0000256" key="6">
    <source>
        <dbReference type="SAM" id="Phobius"/>
    </source>
</evidence>
<dbReference type="InterPro" id="IPR001841">
    <property type="entry name" value="Znf_RING"/>
</dbReference>
<feature type="compositionally biased region" description="Low complexity" evidence="5">
    <location>
        <begin position="376"/>
        <end position="395"/>
    </location>
</feature>
<dbReference type="InterPro" id="IPR017907">
    <property type="entry name" value="Znf_RING_CS"/>
</dbReference>
<feature type="compositionally biased region" description="Acidic residues" evidence="5">
    <location>
        <begin position="265"/>
        <end position="276"/>
    </location>
</feature>
<keyword evidence="6" id="KW-0472">Membrane</keyword>
<keyword evidence="6" id="KW-0812">Transmembrane</keyword>
<dbReference type="SMART" id="SM00184">
    <property type="entry name" value="RING"/>
    <property type="match status" value="1"/>
</dbReference>
<sequence length="466" mass="50560">MVEADIKAETALDHWSQFLRCTICFSFLREPHTLVCGHTFCKKCLKRLAEIAKEDSPEIRLRRLSLPCPTCRHPFPAKPSLTGKARTSIVLKHMVELWAKECALLLSSAVIKVRSVSTQTRPDCAKTRLVLTKVEPDGRLTRSVGKRSGSDRTQAGPDYLQLSKVDSGRTVPEDVHVGPGDIQGNSTSKRTVSDEPQTTLDREWTAPDKGHTTSDGKKVNPVGVHTGPDGSQTWPVGERVGTPDGSQMTSDDTQLGPDELKAGQDEEGWEDSPGGEETERQEVVFAERIRPLDHYLEAIMKRVLEFSEDMEQDAIENNKASTTSARTSNTADDPAIAATTTTTTNPATAAITTTTTNTTTTTTPAAANISNDSNFSGSETDASSSSSSGSSNSGGEADHSNSNASLTEVFGRLSVPRLTFRNECSPGRFLLMLVWCLYSVVIVGLAEAFLPYVILFTLFFFLVVLG</sequence>